<evidence type="ECO:0000256" key="7">
    <source>
        <dbReference type="ARBA" id="ARBA00023004"/>
    </source>
</evidence>
<keyword evidence="6" id="KW-0560">Oxidoreductase</keyword>
<reference evidence="10" key="1">
    <citation type="journal article" date="2017" name="Nat. Microbiol.">
        <title>Global analysis of biosynthetic gene clusters reveals vast potential of secondary metabolite production in Penicillium species.</title>
        <authorList>
            <person name="Nielsen J.C."/>
            <person name="Grijseels S."/>
            <person name="Prigent S."/>
            <person name="Ji B."/>
            <person name="Dainat J."/>
            <person name="Nielsen K.F."/>
            <person name="Frisvad J.C."/>
            <person name="Workman M."/>
            <person name="Nielsen J."/>
        </authorList>
    </citation>
    <scope>NUCLEOTIDE SEQUENCE [LARGE SCALE GENOMIC DNA]</scope>
    <source>
        <strain evidence="10">IBT 24891</strain>
    </source>
</reference>
<keyword evidence="4" id="KW-0479">Metal-binding</keyword>
<dbReference type="Proteomes" id="UP000191285">
    <property type="component" value="Unassembled WGS sequence"/>
</dbReference>
<evidence type="ECO:0000256" key="4">
    <source>
        <dbReference type="ARBA" id="ARBA00022723"/>
    </source>
</evidence>
<comment type="caution">
    <text evidence="9">The sequence shown here is derived from an EMBL/GenBank/DDBJ whole genome shotgun (WGS) entry which is preliminary data.</text>
</comment>
<dbReference type="PANTHER" id="PTHR20883:SF45">
    <property type="entry name" value="PHYTANOYL-COA DIOXYGENASE FAMILY PROTEIN"/>
    <property type="match status" value="1"/>
</dbReference>
<evidence type="ECO:0000256" key="5">
    <source>
        <dbReference type="ARBA" id="ARBA00022964"/>
    </source>
</evidence>
<dbReference type="SUPFAM" id="SSF51197">
    <property type="entry name" value="Clavaminate synthase-like"/>
    <property type="match status" value="1"/>
</dbReference>
<dbReference type="AlphaFoldDB" id="A0A1V6TH10"/>
<dbReference type="GO" id="GO:0046872">
    <property type="term" value="F:metal ion binding"/>
    <property type="evidence" value="ECO:0007669"/>
    <property type="project" value="UniProtKB-KW"/>
</dbReference>
<proteinExistence type="inferred from homology"/>
<keyword evidence="5" id="KW-0223">Dioxygenase</keyword>
<dbReference type="EMBL" id="MLKD01000006">
    <property type="protein sequence ID" value="OQE25446.1"/>
    <property type="molecule type" value="Genomic_DNA"/>
</dbReference>
<dbReference type="GO" id="GO:0051213">
    <property type="term" value="F:dioxygenase activity"/>
    <property type="evidence" value="ECO:0007669"/>
    <property type="project" value="UniProtKB-KW"/>
</dbReference>
<protein>
    <recommendedName>
        <fullName evidence="11">Phytanoyl-CoA dioxygenase</fullName>
    </recommendedName>
</protein>
<evidence type="ECO:0000256" key="3">
    <source>
        <dbReference type="ARBA" id="ARBA00011738"/>
    </source>
</evidence>
<keyword evidence="7" id="KW-0408">Iron</keyword>
<evidence type="ECO:0000256" key="8">
    <source>
        <dbReference type="SAM" id="MobiDB-lite"/>
    </source>
</evidence>
<evidence type="ECO:0000256" key="6">
    <source>
        <dbReference type="ARBA" id="ARBA00023002"/>
    </source>
</evidence>
<name>A0A1V6TH10_9EURO</name>
<gene>
    <name evidence="9" type="ORF">PENSTE_c006G02624</name>
</gene>
<dbReference type="PANTHER" id="PTHR20883">
    <property type="entry name" value="PHYTANOYL-COA DIOXYGENASE DOMAIN CONTAINING 1"/>
    <property type="match status" value="1"/>
</dbReference>
<dbReference type="STRING" id="303698.A0A1V6TH10"/>
<dbReference type="Pfam" id="PF05721">
    <property type="entry name" value="PhyH"/>
    <property type="match status" value="1"/>
</dbReference>
<evidence type="ECO:0000313" key="9">
    <source>
        <dbReference type="EMBL" id="OQE25446.1"/>
    </source>
</evidence>
<evidence type="ECO:0008006" key="11">
    <source>
        <dbReference type="Google" id="ProtNLM"/>
    </source>
</evidence>
<feature type="region of interest" description="Disordered" evidence="8">
    <location>
        <begin position="1"/>
        <end position="22"/>
    </location>
</feature>
<comment type="cofactor">
    <cofactor evidence="1">
        <name>Fe cation</name>
        <dbReference type="ChEBI" id="CHEBI:24875"/>
    </cofactor>
</comment>
<dbReference type="OrthoDB" id="445007at2759"/>
<keyword evidence="10" id="KW-1185">Reference proteome</keyword>
<evidence type="ECO:0000313" key="10">
    <source>
        <dbReference type="Proteomes" id="UP000191285"/>
    </source>
</evidence>
<comment type="similarity">
    <text evidence="2">Belongs to the PhyH family.</text>
</comment>
<dbReference type="InterPro" id="IPR008775">
    <property type="entry name" value="Phytyl_CoA_dOase-like"/>
</dbReference>
<evidence type="ECO:0000256" key="1">
    <source>
        <dbReference type="ARBA" id="ARBA00001962"/>
    </source>
</evidence>
<evidence type="ECO:0000256" key="2">
    <source>
        <dbReference type="ARBA" id="ARBA00005830"/>
    </source>
</evidence>
<organism evidence="9 10">
    <name type="scientific">Penicillium steckii</name>
    <dbReference type="NCBI Taxonomy" id="303698"/>
    <lineage>
        <taxon>Eukaryota</taxon>
        <taxon>Fungi</taxon>
        <taxon>Dikarya</taxon>
        <taxon>Ascomycota</taxon>
        <taxon>Pezizomycotina</taxon>
        <taxon>Eurotiomycetes</taxon>
        <taxon>Eurotiomycetidae</taxon>
        <taxon>Eurotiales</taxon>
        <taxon>Aspergillaceae</taxon>
        <taxon>Penicillium</taxon>
    </lineage>
</organism>
<dbReference type="Gene3D" id="2.60.120.620">
    <property type="entry name" value="q2cbj1_9rhob like domain"/>
    <property type="match status" value="1"/>
</dbReference>
<comment type="subunit">
    <text evidence="3">Homodimer.</text>
</comment>
<accession>A0A1V6TH10</accession>
<sequence>MSPTEWSHVPAPASPIDPSYKPKGSIVTVPATASVDYILGVLARDGGIIIKDFISKEKMSRIEKEIKEWNENQPPETNSSRSGDAFHIIPSQTTLIPGLVGKSDMISEICEDPLLESLRENILTEKYTVYREDWVEPIRIEPLLSLSLSMNIGYGAPRQRLHRDDNTHRIRHPKPKNWSFEIVSQFACLIAGCDVTRENGATMFVPGSHKWDDHRTATADEICFAEMSAGSALIFLGSAFHGGGHNSVPDSIRTMYSLFFVRGVYRTEENQFLTVPRSKLKKMSPKMLELLGYKKPSMALGLVDNRSPHEVMDETWRRLMQ</sequence>